<dbReference type="EMBL" id="QTTN01000016">
    <property type="protein sequence ID" value="REE83836.1"/>
    <property type="molecule type" value="Genomic_DNA"/>
</dbReference>
<dbReference type="Pfam" id="PF00672">
    <property type="entry name" value="HAMP"/>
    <property type="match status" value="1"/>
</dbReference>
<dbReference type="GO" id="GO:0005886">
    <property type="term" value="C:plasma membrane"/>
    <property type="evidence" value="ECO:0007669"/>
    <property type="project" value="UniProtKB-SubCell"/>
</dbReference>
<feature type="transmembrane region" description="Helical" evidence="7">
    <location>
        <begin position="346"/>
        <end position="375"/>
    </location>
</feature>
<dbReference type="InterPro" id="IPR003660">
    <property type="entry name" value="HAMP_dom"/>
</dbReference>
<dbReference type="InterPro" id="IPR004089">
    <property type="entry name" value="MCPsignal_dom"/>
</dbReference>
<feature type="domain" description="HAMP" evidence="9">
    <location>
        <begin position="369"/>
        <end position="421"/>
    </location>
</feature>
<sequence>MSKLRVRYFNINEGNVLPMKMPFFNLAIKLLDRQNYAKKFMLIGIVLVIPIVFLMYFYISSKNVGIHFGKQELLGSEYNAGVSKLLLTAEELREQTEAYRNSQGGDASAASAAITRLQQQMEPALTEQDKLDKDLGKKLGTSESWSRIKSDWQSYKSTVLQDSITDPKYANHLTFVDDLLKLTELVANNSNLILDPDLDSYYIMDVTQVKLPAISNLLSRSSAIAAEASRSNQFSPESRTQLLRYMTLLQYDMDTAQADLQTAFNSNPAIKPLLNNQLTEATSLIQQLIKLYNNQILNADQTSPSFTEFSSRSTSAIDAVFKLTEQATPVLDQLLHERIDSFTSQLYQAIIFIAILLALALYLSVAFCISTVGALTNLEKLSHHIASGDLSVTSDYAPKDEIGAFTKSFNHMVASLRTVIGHMKDSAAAVSSASKDISMSTEEIARGSSEQARSTLEMNELLMQQADAINLVARNAEHTSQLCMDTKQISDESSRIVQLSIDSMGTLSSKMTTLQDASMRIGEIIEVIEEIAQQTNLLALNAAIEAARAGEQGRGFSVVADEVRRLAERSSEAAMQITRIIHDMQNNSTESVQAATSAMEYSKRTGQSFETITDKINEMTSQVADIASASEQQSAQTRDVLSSIEGIAAFSEEASAGSQQTAANSQALYSLANKLTQSAASFKF</sequence>
<dbReference type="Proteomes" id="UP000256304">
    <property type="component" value="Unassembled WGS sequence"/>
</dbReference>
<dbReference type="SMART" id="SM00283">
    <property type="entry name" value="MA"/>
    <property type="match status" value="1"/>
</dbReference>
<evidence type="ECO:0000256" key="4">
    <source>
        <dbReference type="ARBA" id="ARBA00023224"/>
    </source>
</evidence>
<dbReference type="Pfam" id="PF00015">
    <property type="entry name" value="MCPsignal"/>
    <property type="match status" value="1"/>
</dbReference>
<comment type="similarity">
    <text evidence="5">Belongs to the methyl-accepting chemotaxis (MCP) protein family.</text>
</comment>
<gene>
    <name evidence="10" type="ORF">A8990_11614</name>
</gene>
<keyword evidence="4 6" id="KW-0807">Transducer</keyword>
<dbReference type="PANTHER" id="PTHR32089">
    <property type="entry name" value="METHYL-ACCEPTING CHEMOTAXIS PROTEIN MCPB"/>
    <property type="match status" value="1"/>
</dbReference>
<evidence type="ECO:0000256" key="5">
    <source>
        <dbReference type="ARBA" id="ARBA00029447"/>
    </source>
</evidence>
<proteinExistence type="inferred from homology"/>
<evidence type="ECO:0000313" key="11">
    <source>
        <dbReference type="Proteomes" id="UP000256304"/>
    </source>
</evidence>
<evidence type="ECO:0000313" key="10">
    <source>
        <dbReference type="EMBL" id="REE83836.1"/>
    </source>
</evidence>
<dbReference type="CDD" id="cd06225">
    <property type="entry name" value="HAMP"/>
    <property type="match status" value="1"/>
</dbReference>
<evidence type="ECO:0000256" key="3">
    <source>
        <dbReference type="ARBA" id="ARBA00023136"/>
    </source>
</evidence>
<keyword evidence="11" id="KW-1185">Reference proteome</keyword>
<dbReference type="FunFam" id="1.10.287.950:FF:000001">
    <property type="entry name" value="Methyl-accepting chemotaxis sensory transducer"/>
    <property type="match status" value="1"/>
</dbReference>
<evidence type="ECO:0000259" key="8">
    <source>
        <dbReference type="PROSITE" id="PS50111"/>
    </source>
</evidence>
<dbReference type="SUPFAM" id="SSF58104">
    <property type="entry name" value="Methyl-accepting chemotaxis protein (MCP) signaling domain"/>
    <property type="match status" value="1"/>
</dbReference>
<comment type="subcellular location">
    <subcellularLocation>
        <location evidence="1">Cell membrane</location>
    </subcellularLocation>
</comment>
<dbReference type="SMART" id="SM00304">
    <property type="entry name" value="HAMP"/>
    <property type="match status" value="1"/>
</dbReference>
<feature type="domain" description="Methyl-accepting transducer" evidence="8">
    <location>
        <begin position="426"/>
        <end position="662"/>
    </location>
</feature>
<evidence type="ECO:0000259" key="9">
    <source>
        <dbReference type="PROSITE" id="PS50885"/>
    </source>
</evidence>
<keyword evidence="7" id="KW-0812">Transmembrane</keyword>
<evidence type="ECO:0000256" key="2">
    <source>
        <dbReference type="ARBA" id="ARBA00022475"/>
    </source>
</evidence>
<feature type="transmembrane region" description="Helical" evidence="7">
    <location>
        <begin position="40"/>
        <end position="59"/>
    </location>
</feature>
<dbReference type="Gene3D" id="1.10.287.950">
    <property type="entry name" value="Methyl-accepting chemotaxis protein"/>
    <property type="match status" value="1"/>
</dbReference>
<evidence type="ECO:0000256" key="1">
    <source>
        <dbReference type="ARBA" id="ARBA00004236"/>
    </source>
</evidence>
<accession>A0A3D9S3F6</accession>
<evidence type="ECO:0000256" key="6">
    <source>
        <dbReference type="PROSITE-ProRule" id="PRU00284"/>
    </source>
</evidence>
<evidence type="ECO:0000256" key="7">
    <source>
        <dbReference type="SAM" id="Phobius"/>
    </source>
</evidence>
<keyword evidence="3 7" id="KW-0472">Membrane</keyword>
<dbReference type="PANTHER" id="PTHR32089:SF112">
    <property type="entry name" value="LYSOZYME-LIKE PROTEIN-RELATED"/>
    <property type="match status" value="1"/>
</dbReference>
<dbReference type="AlphaFoldDB" id="A0A3D9S3F6"/>
<organism evidence="10 11">
    <name type="scientific">Paenibacillus taihuensis</name>
    <dbReference type="NCBI Taxonomy" id="1156355"/>
    <lineage>
        <taxon>Bacteria</taxon>
        <taxon>Bacillati</taxon>
        <taxon>Bacillota</taxon>
        <taxon>Bacilli</taxon>
        <taxon>Bacillales</taxon>
        <taxon>Paenibacillaceae</taxon>
        <taxon>Paenibacillus</taxon>
    </lineage>
</organism>
<reference evidence="10 11" key="1">
    <citation type="submission" date="2018-08" db="EMBL/GenBank/DDBJ databases">
        <title>Genomic Encyclopedia of Type Strains, Phase III (KMG-III): the genomes of soil and plant-associated and newly described type strains.</title>
        <authorList>
            <person name="Whitman W."/>
        </authorList>
    </citation>
    <scope>NUCLEOTIDE SEQUENCE [LARGE SCALE GENOMIC DNA]</scope>
    <source>
        <strain evidence="10 11">CGMCC 1.10966</strain>
    </source>
</reference>
<protein>
    <submittedName>
        <fullName evidence="10">Methyl-accepting chemotaxis protein</fullName>
    </submittedName>
</protein>
<comment type="caution">
    <text evidence="10">The sequence shown here is derived from an EMBL/GenBank/DDBJ whole genome shotgun (WGS) entry which is preliminary data.</text>
</comment>
<dbReference type="GO" id="GO:0007165">
    <property type="term" value="P:signal transduction"/>
    <property type="evidence" value="ECO:0007669"/>
    <property type="project" value="UniProtKB-KW"/>
</dbReference>
<name>A0A3D9S3F6_9BACL</name>
<keyword evidence="2" id="KW-1003">Cell membrane</keyword>
<dbReference type="PROSITE" id="PS50885">
    <property type="entry name" value="HAMP"/>
    <property type="match status" value="1"/>
</dbReference>
<dbReference type="PROSITE" id="PS50111">
    <property type="entry name" value="CHEMOTAXIS_TRANSDUC_2"/>
    <property type="match status" value="1"/>
</dbReference>
<dbReference type="GO" id="GO:0006935">
    <property type="term" value="P:chemotaxis"/>
    <property type="evidence" value="ECO:0007669"/>
    <property type="project" value="UniProtKB-ARBA"/>
</dbReference>
<keyword evidence="7" id="KW-1133">Transmembrane helix</keyword>